<proteinExistence type="predicted"/>
<dbReference type="EMBL" id="WVTD01000002">
    <property type="protein sequence ID" value="MYL97121.1"/>
    <property type="molecule type" value="Genomic_DNA"/>
</dbReference>
<accession>A0A7X4GEH8</accession>
<reference evidence="1 2" key="1">
    <citation type="submission" date="2019-12" db="EMBL/GenBank/DDBJ databases">
        <authorList>
            <person name="Feng G."/>
            <person name="Zhu H."/>
        </authorList>
    </citation>
    <scope>NUCLEOTIDE SEQUENCE [LARGE SCALE GENOMIC DNA]</scope>
    <source>
        <strain evidence="1 2">FGD1</strain>
    </source>
</reference>
<keyword evidence="2" id="KW-1185">Reference proteome</keyword>
<name>A0A7X4GEH8_9SPHN</name>
<dbReference type="AlphaFoldDB" id="A0A7X4GEH8"/>
<organism evidence="1 2">
    <name type="scientific">Novosphingobium silvae</name>
    <dbReference type="NCBI Taxonomy" id="2692619"/>
    <lineage>
        <taxon>Bacteria</taxon>
        <taxon>Pseudomonadati</taxon>
        <taxon>Pseudomonadota</taxon>
        <taxon>Alphaproteobacteria</taxon>
        <taxon>Sphingomonadales</taxon>
        <taxon>Sphingomonadaceae</taxon>
        <taxon>Novosphingobium</taxon>
    </lineage>
</organism>
<evidence type="ECO:0000313" key="1">
    <source>
        <dbReference type="EMBL" id="MYL97121.1"/>
    </source>
</evidence>
<comment type="caution">
    <text evidence="1">The sequence shown here is derived from an EMBL/GenBank/DDBJ whole genome shotgun (WGS) entry which is preliminary data.</text>
</comment>
<gene>
    <name evidence="1" type="ORF">GR702_04965</name>
</gene>
<protein>
    <submittedName>
        <fullName evidence="1">Uncharacterized protein</fullName>
    </submittedName>
</protein>
<dbReference type="Proteomes" id="UP000465810">
    <property type="component" value="Unassembled WGS sequence"/>
</dbReference>
<sequence>MMIVKIEVWPGGVETAPREIGRMVIANLSNLAEISDYSVHIEQAETLRLHVPAIDARVTVKSHPRRDGPWALVRRALDQAGA</sequence>
<evidence type="ECO:0000313" key="2">
    <source>
        <dbReference type="Proteomes" id="UP000465810"/>
    </source>
</evidence>